<organism evidence="1 2">
    <name type="scientific">Luteolibacter luteus</name>
    <dbReference type="NCBI Taxonomy" id="2728835"/>
    <lineage>
        <taxon>Bacteria</taxon>
        <taxon>Pseudomonadati</taxon>
        <taxon>Verrucomicrobiota</taxon>
        <taxon>Verrucomicrobiia</taxon>
        <taxon>Verrucomicrobiales</taxon>
        <taxon>Verrucomicrobiaceae</taxon>
        <taxon>Luteolibacter</taxon>
    </lineage>
</organism>
<dbReference type="KEGG" id="luo:HHL09_17800"/>
<evidence type="ECO:0000313" key="1">
    <source>
        <dbReference type="EMBL" id="QJE97557.1"/>
    </source>
</evidence>
<dbReference type="InterPro" id="IPR011042">
    <property type="entry name" value="6-blade_b-propeller_TolB-like"/>
</dbReference>
<evidence type="ECO:0000313" key="2">
    <source>
        <dbReference type="Proteomes" id="UP000501812"/>
    </source>
</evidence>
<name>A0A858RKU4_9BACT</name>
<dbReference type="Proteomes" id="UP000501812">
    <property type="component" value="Chromosome"/>
</dbReference>
<dbReference type="RefSeq" id="WP_169455983.1">
    <property type="nucleotide sequence ID" value="NZ_CP051774.1"/>
</dbReference>
<reference evidence="1 2" key="1">
    <citation type="submission" date="2020-04" db="EMBL/GenBank/DDBJ databases">
        <title>Luteolibacter sp. G-1-1-1 isolated from soil.</title>
        <authorList>
            <person name="Dahal R.H."/>
        </authorList>
    </citation>
    <scope>NUCLEOTIDE SEQUENCE [LARGE SCALE GENOMIC DNA]</scope>
    <source>
        <strain evidence="1 2">G-1-1-1</strain>
    </source>
</reference>
<dbReference type="Gene3D" id="2.120.10.30">
    <property type="entry name" value="TolB, C-terminal domain"/>
    <property type="match status" value="1"/>
</dbReference>
<dbReference type="EMBL" id="CP051774">
    <property type="protein sequence ID" value="QJE97557.1"/>
    <property type="molecule type" value="Genomic_DNA"/>
</dbReference>
<accession>A0A858RKU4</accession>
<dbReference type="AlphaFoldDB" id="A0A858RKU4"/>
<gene>
    <name evidence="1" type="ORF">HHL09_17800</name>
</gene>
<protein>
    <submittedName>
        <fullName evidence="1">Uncharacterized protein</fullName>
    </submittedName>
</protein>
<keyword evidence="2" id="KW-1185">Reference proteome</keyword>
<sequence>MIFRSAGVSLALATALPGGEFNSPPLEAVSSWIGNSYGGARKWIQQDIAALTVMGDGTVFTNVEWDEAGGNAGEYRDGELIRYAMHTHGWGNNGGTVVAANSRYLYLGMQVGNEGGGLKDPESWPPKGKQWFGISRRPRADITRDAPFAGGKGGEGDTLKDSFLVVAEVSDDLKGALRGICADETRLFIADPYSSTLKVYDAETMQPIAEWPTGETGPLAMDQKLHLWMLVRATDAKPAHMLRIDTTSGSQSRIEGFPNDLRPIAFCFDSKGRLLVADDVSQQIRIHEEKEGRLIEIGSFGKPGGILAEKPGAFGNQKLNQVSAIGCDAKDNLYVAHDAQSGGGGTVLESYQLADATLNWRLFGLTFVDMADLDGNSAYTKEERFSMDFSKGTGKEATYSAYTINRTKYPQDPRLHIWSAGAWMRRIEDKPLLFVNDMNAEHLQVYRFAPETDGEIAIPSGFFAKKRIEPKDTWPAFQPGKGAWIWRDQDGNGAFDPAEFDKGDGQDLPAAQGWWVDHSGGIWLATEQSGLRYFPCQGLDPRGNPKWDFASMIRFPHPAEFKEVKRIRYDVTTDALYLGGTTAEDTNQHWKPMGPALARYDGWLNGEHQLTWKTILPYAKGSSGHESCEPMSFDVAGDFIFVAYTGASKQEGVKTGRVEIFRTRDGSAVGHLEPGSEIGEVGLQDIRETITAQRRENGEYMVMIEDDYKSKVVMYRIKELK</sequence>
<proteinExistence type="predicted"/>
<dbReference type="SUPFAM" id="SSF101898">
    <property type="entry name" value="NHL repeat"/>
    <property type="match status" value="1"/>
</dbReference>